<sequence>MDGERTNGHRSETYVKVKSEELKVENEQEQVIEQMPVAQPSVALVEKAKVNLYPFLPPGYTSRTD</sequence>
<evidence type="ECO:0000313" key="1">
    <source>
        <dbReference type="EMBL" id="SBW02510.1"/>
    </source>
</evidence>
<dbReference type="AlphaFoldDB" id="A0A212JST2"/>
<reference evidence="1" key="1">
    <citation type="submission" date="2016-04" db="EMBL/GenBank/DDBJ databases">
        <authorList>
            <person name="Evans L.H."/>
            <person name="Alamgir A."/>
            <person name="Owens N."/>
            <person name="Weber N.D."/>
            <person name="Virtaneva K."/>
            <person name="Barbian K."/>
            <person name="Babar A."/>
            <person name="Rosenke K."/>
        </authorList>
    </citation>
    <scope>NUCLEOTIDE SEQUENCE</scope>
    <source>
        <strain evidence="1">86-1</strain>
    </source>
</reference>
<accession>A0A212JST2</accession>
<organism evidence="1">
    <name type="scientific">uncultured Dysgonomonas sp</name>
    <dbReference type="NCBI Taxonomy" id="206096"/>
    <lineage>
        <taxon>Bacteria</taxon>
        <taxon>Pseudomonadati</taxon>
        <taxon>Bacteroidota</taxon>
        <taxon>Bacteroidia</taxon>
        <taxon>Bacteroidales</taxon>
        <taxon>Dysgonomonadaceae</taxon>
        <taxon>Dysgonomonas</taxon>
        <taxon>environmental samples</taxon>
    </lineage>
</organism>
<dbReference type="RefSeq" id="WP_296942109.1">
    <property type="nucleotide sequence ID" value="NZ_LT599032.1"/>
</dbReference>
<name>A0A212JST2_9BACT</name>
<gene>
    <name evidence="1" type="ORF">KL86DYS1_30325</name>
</gene>
<proteinExistence type="predicted"/>
<protein>
    <submittedName>
        <fullName evidence="1">Uncharacterized protein</fullName>
    </submittedName>
</protein>
<dbReference type="EMBL" id="FLUM01000003">
    <property type="protein sequence ID" value="SBW02510.1"/>
    <property type="molecule type" value="Genomic_DNA"/>
</dbReference>